<comment type="caution">
    <text evidence="2">The sequence shown here is derived from an EMBL/GenBank/DDBJ whole genome shotgun (WGS) entry which is preliminary data.</text>
</comment>
<feature type="domain" description="Glycosyltransferase 2-like" evidence="1">
    <location>
        <begin position="6"/>
        <end position="173"/>
    </location>
</feature>
<dbReference type="PANTHER" id="PTHR43685:SF11">
    <property type="entry name" value="GLYCOSYLTRANSFERASE TAGX-RELATED"/>
    <property type="match status" value="1"/>
</dbReference>
<name>A0ABR6GST1_9BURK</name>
<accession>A0ABR6GST1</accession>
<dbReference type="Proteomes" id="UP000574369">
    <property type="component" value="Unassembled WGS sequence"/>
</dbReference>
<evidence type="ECO:0000313" key="3">
    <source>
        <dbReference type="Proteomes" id="UP000574369"/>
    </source>
</evidence>
<dbReference type="CDD" id="cd04196">
    <property type="entry name" value="GT_2_like_d"/>
    <property type="match status" value="1"/>
</dbReference>
<gene>
    <name evidence="2" type="ORF">FHS28_002572</name>
</gene>
<dbReference type="InterPro" id="IPR029044">
    <property type="entry name" value="Nucleotide-diphossugar_trans"/>
</dbReference>
<sequence length="306" mass="33917">MLPIDILLPVYNGSQFLQAQLDSLLAQTYSAWRCLMRDDGSKDSSLEILRSYQAAHPDRFLLIEDGLGNLGTVRCLNALSAHVTAPVFAFCDQDDVWQPEKLATSLERLQALDCPAGTPGLVFCDMTVTDAALSPTANSFWDTLEARPYARDLAGLPVINVVAGCTMMGNRALLDAAFPVPEAAPMHDYWVGMVAKYTGRIQAIEQPLMLYRQHGRNQCGVARRGPLLQRLVGRLKAIDQFRTQARASRSLRLGMLTALMSRQWPTLNVPECRRAISAEQGGAVRRLGYLLSRGIRPDHAFIYWLA</sequence>
<evidence type="ECO:0000259" key="1">
    <source>
        <dbReference type="Pfam" id="PF00535"/>
    </source>
</evidence>
<dbReference type="InterPro" id="IPR050834">
    <property type="entry name" value="Glycosyltransf_2"/>
</dbReference>
<dbReference type="RefSeq" id="WP_088451009.1">
    <property type="nucleotide sequence ID" value="NZ_JACHXO010000004.1"/>
</dbReference>
<evidence type="ECO:0000313" key="2">
    <source>
        <dbReference type="EMBL" id="MBB3195169.1"/>
    </source>
</evidence>
<dbReference type="PANTHER" id="PTHR43685">
    <property type="entry name" value="GLYCOSYLTRANSFERASE"/>
    <property type="match status" value="1"/>
</dbReference>
<dbReference type="Pfam" id="PF00535">
    <property type="entry name" value="Glycos_transf_2"/>
    <property type="match status" value="1"/>
</dbReference>
<dbReference type="EMBL" id="JACHXO010000004">
    <property type="protein sequence ID" value="MBB3195169.1"/>
    <property type="molecule type" value="Genomic_DNA"/>
</dbReference>
<reference evidence="2 3" key="1">
    <citation type="submission" date="2020-08" db="EMBL/GenBank/DDBJ databases">
        <title>Genomic Encyclopedia of Type Strains, Phase III (KMG-III): the genomes of soil and plant-associated and newly described type strains.</title>
        <authorList>
            <person name="Whitman W."/>
        </authorList>
    </citation>
    <scope>NUCLEOTIDE SEQUENCE [LARGE SCALE GENOMIC DNA]</scope>
    <source>
        <strain evidence="2 3">CECT 7247</strain>
    </source>
</reference>
<proteinExistence type="predicted"/>
<dbReference type="InterPro" id="IPR001173">
    <property type="entry name" value="Glyco_trans_2-like"/>
</dbReference>
<keyword evidence="3" id="KW-1185">Reference proteome</keyword>
<dbReference type="Gene3D" id="3.90.550.10">
    <property type="entry name" value="Spore Coat Polysaccharide Biosynthesis Protein SpsA, Chain A"/>
    <property type="match status" value="1"/>
</dbReference>
<protein>
    <recommendedName>
        <fullName evidence="1">Glycosyltransferase 2-like domain-containing protein</fullName>
    </recommendedName>
</protein>
<organism evidence="2 3">
    <name type="scientific">Roseateles terrae</name>
    <dbReference type="NCBI Taxonomy" id="431060"/>
    <lineage>
        <taxon>Bacteria</taxon>
        <taxon>Pseudomonadati</taxon>
        <taxon>Pseudomonadota</taxon>
        <taxon>Betaproteobacteria</taxon>
        <taxon>Burkholderiales</taxon>
        <taxon>Sphaerotilaceae</taxon>
        <taxon>Roseateles</taxon>
    </lineage>
</organism>
<dbReference type="SUPFAM" id="SSF53448">
    <property type="entry name" value="Nucleotide-diphospho-sugar transferases"/>
    <property type="match status" value="1"/>
</dbReference>